<accession>A0A179HKW1</accession>
<dbReference type="EMBL" id="LSBH01000002">
    <property type="protein sequence ID" value="OAQ83419.1"/>
    <property type="molecule type" value="Genomic_DNA"/>
</dbReference>
<reference evidence="3 4" key="1">
    <citation type="submission" date="2016-02" db="EMBL/GenBank/DDBJ databases">
        <title>Biosynthesis of antibiotic leucinostatins and their inhibition on Phytophthora in bio-control Purpureocillium lilacinum.</title>
        <authorList>
            <person name="Wang G."/>
            <person name="Liu Z."/>
            <person name="Lin R."/>
            <person name="Li E."/>
            <person name="Mao Z."/>
            <person name="Ling J."/>
            <person name="Yin W."/>
            <person name="Xie B."/>
        </authorList>
    </citation>
    <scope>NUCLEOTIDE SEQUENCE [LARGE SCALE GENOMIC DNA]</scope>
    <source>
        <strain evidence="2">PLBJ-1</strain>
        <strain evidence="3">PLFJ-1</strain>
    </source>
</reference>
<dbReference type="STRING" id="33203.A0A179HKW1"/>
<evidence type="ECO:0000313" key="4">
    <source>
        <dbReference type="Proteomes" id="UP000078340"/>
    </source>
</evidence>
<feature type="region of interest" description="Disordered" evidence="1">
    <location>
        <begin position="69"/>
        <end position="104"/>
    </location>
</feature>
<sequence length="180" mass="18518">MDHSSGRRWASWSVVGPGDGGGGGGGRPSMTWHGGARPASQPSQPRRLPRPPPVLDVFTDDTHFSGGTCAGLHVPPPWLGQRPSGGGGKRTVPGPGGAARGPQRLPARSALRWRAVGVAVPLPCSASSRFRSTMGGAVEGWRGDFEAPRARVPGLGAGKAGSSALYHRQACPSMMAPFAE</sequence>
<feature type="region of interest" description="Disordered" evidence="1">
    <location>
        <begin position="1"/>
        <end position="54"/>
    </location>
</feature>
<feature type="compositionally biased region" description="Low complexity" evidence="1">
    <location>
        <begin position="36"/>
        <end position="46"/>
    </location>
</feature>
<organism evidence="3 4">
    <name type="scientific">Purpureocillium lilacinum</name>
    <name type="common">Paecilomyces lilacinus</name>
    <dbReference type="NCBI Taxonomy" id="33203"/>
    <lineage>
        <taxon>Eukaryota</taxon>
        <taxon>Fungi</taxon>
        <taxon>Dikarya</taxon>
        <taxon>Ascomycota</taxon>
        <taxon>Pezizomycotina</taxon>
        <taxon>Sordariomycetes</taxon>
        <taxon>Hypocreomycetidae</taxon>
        <taxon>Hypocreales</taxon>
        <taxon>Ophiocordycipitaceae</taxon>
        <taxon>Purpureocillium</taxon>
    </lineage>
</organism>
<dbReference type="Proteomes" id="UP000078240">
    <property type="component" value="Unassembled WGS sequence"/>
</dbReference>
<evidence type="ECO:0000313" key="3">
    <source>
        <dbReference type="EMBL" id="OAQ90201.1"/>
    </source>
</evidence>
<proteinExistence type="predicted"/>
<comment type="caution">
    <text evidence="3">The sequence shown here is derived from an EMBL/GenBank/DDBJ whole genome shotgun (WGS) entry which is preliminary data.</text>
</comment>
<dbReference type="AlphaFoldDB" id="A0A179HKW1"/>
<gene>
    <name evidence="2" type="ORF">VFPBJ_02187</name>
    <name evidence="3" type="ORF">VFPFJ_04360</name>
</gene>
<dbReference type="Proteomes" id="UP000078340">
    <property type="component" value="Unassembled WGS sequence"/>
</dbReference>
<evidence type="ECO:0000313" key="2">
    <source>
        <dbReference type="EMBL" id="OAQ83419.1"/>
    </source>
</evidence>
<evidence type="ECO:0000256" key="1">
    <source>
        <dbReference type="SAM" id="MobiDB-lite"/>
    </source>
</evidence>
<name>A0A179HKW1_PURLI</name>
<dbReference type="EMBL" id="LSBI01000004">
    <property type="protein sequence ID" value="OAQ90201.1"/>
    <property type="molecule type" value="Genomic_DNA"/>
</dbReference>
<protein>
    <submittedName>
        <fullName evidence="3">Uncharacterized protein</fullName>
    </submittedName>
</protein>
<feature type="compositionally biased region" description="Gly residues" evidence="1">
    <location>
        <begin position="17"/>
        <end position="27"/>
    </location>
</feature>
<feature type="compositionally biased region" description="Gly residues" evidence="1">
    <location>
        <begin position="83"/>
        <end position="99"/>
    </location>
</feature>